<evidence type="ECO:0000313" key="4">
    <source>
        <dbReference type="Proteomes" id="UP000275385"/>
    </source>
</evidence>
<keyword evidence="2" id="KW-0472">Membrane</keyword>
<sequence length="328" mass="37372">MLPNPDYPRRSFFYGSGVLVFALFVALQLAWLGSWFWTSFIWFFRRRPNPRPAPGRVTHAAIAEIIAAVQLGQPSTEGRYRRCTRNLDGFVLADRVYHCTRTGQHFAVYDHFCNWMGGIYLDNLKPFVAAQFYMFLNAVYFSCVSIYRLAAQGGHAWFNFQGAALALCLLVVGFTGVNAFQCIQDLGWRDRVAAEGKYEKFFDVARTIPRGRNRDPAVDFFRLASSPWDQGSGWANLREVLGDGVWKWFIPFLPPSRVTNYGKRRGGESDFPLGPFWRQVEAAAERDDRGELPVELTPWLFRWKPRTANRRGQGRSSGVDAPFVGDPG</sequence>
<evidence type="ECO:0000256" key="1">
    <source>
        <dbReference type="SAM" id="MobiDB-lite"/>
    </source>
</evidence>
<feature type="transmembrane region" description="Helical" evidence="2">
    <location>
        <begin position="12"/>
        <end position="37"/>
    </location>
</feature>
<dbReference type="STRING" id="177199.A0A420YLE3"/>
<dbReference type="Proteomes" id="UP000275385">
    <property type="component" value="Unassembled WGS sequence"/>
</dbReference>
<protein>
    <submittedName>
        <fullName evidence="3">Palmitoyltransferase pfa5</fullName>
    </submittedName>
</protein>
<feature type="region of interest" description="Disordered" evidence="1">
    <location>
        <begin position="309"/>
        <end position="328"/>
    </location>
</feature>
<dbReference type="EMBL" id="QVQW01000004">
    <property type="protein sequence ID" value="RKU48717.1"/>
    <property type="molecule type" value="Genomic_DNA"/>
</dbReference>
<name>A0A420YLE3_9PEZI</name>
<keyword evidence="2" id="KW-1133">Transmembrane helix</keyword>
<keyword evidence="2" id="KW-0812">Transmembrane</keyword>
<gene>
    <name evidence="3" type="primary">PFA5_2</name>
    <name evidence="3" type="ORF">DL546_009654</name>
</gene>
<keyword evidence="3" id="KW-0808">Transferase</keyword>
<accession>A0A420YLE3</accession>
<keyword evidence="4" id="KW-1185">Reference proteome</keyword>
<feature type="transmembrane region" description="Helical" evidence="2">
    <location>
        <begin position="156"/>
        <end position="180"/>
    </location>
</feature>
<organism evidence="3 4">
    <name type="scientific">Coniochaeta pulveracea</name>
    <dbReference type="NCBI Taxonomy" id="177199"/>
    <lineage>
        <taxon>Eukaryota</taxon>
        <taxon>Fungi</taxon>
        <taxon>Dikarya</taxon>
        <taxon>Ascomycota</taxon>
        <taxon>Pezizomycotina</taxon>
        <taxon>Sordariomycetes</taxon>
        <taxon>Sordariomycetidae</taxon>
        <taxon>Coniochaetales</taxon>
        <taxon>Coniochaetaceae</taxon>
        <taxon>Coniochaeta</taxon>
    </lineage>
</organism>
<reference evidence="3 4" key="1">
    <citation type="submission" date="2018-08" db="EMBL/GenBank/DDBJ databases">
        <title>Draft genome of the lignicolous fungus Coniochaeta pulveracea.</title>
        <authorList>
            <person name="Borstlap C.J."/>
            <person name="De Witt R.N."/>
            <person name="Botha A."/>
            <person name="Volschenk H."/>
        </authorList>
    </citation>
    <scope>NUCLEOTIDE SEQUENCE [LARGE SCALE GENOMIC DNA]</scope>
    <source>
        <strain evidence="3 4">CAB683</strain>
    </source>
</reference>
<evidence type="ECO:0000256" key="2">
    <source>
        <dbReference type="SAM" id="Phobius"/>
    </source>
</evidence>
<dbReference type="PROSITE" id="PS50216">
    <property type="entry name" value="DHHC"/>
    <property type="match status" value="1"/>
</dbReference>
<dbReference type="GO" id="GO:0016740">
    <property type="term" value="F:transferase activity"/>
    <property type="evidence" value="ECO:0007669"/>
    <property type="project" value="UniProtKB-KW"/>
</dbReference>
<dbReference type="OrthoDB" id="5226086at2759"/>
<comment type="caution">
    <text evidence="3">The sequence shown here is derived from an EMBL/GenBank/DDBJ whole genome shotgun (WGS) entry which is preliminary data.</text>
</comment>
<feature type="transmembrane region" description="Helical" evidence="2">
    <location>
        <begin position="132"/>
        <end position="150"/>
    </location>
</feature>
<evidence type="ECO:0000313" key="3">
    <source>
        <dbReference type="EMBL" id="RKU48717.1"/>
    </source>
</evidence>
<dbReference type="AlphaFoldDB" id="A0A420YLE3"/>
<proteinExistence type="predicted"/>